<evidence type="ECO:0000256" key="9">
    <source>
        <dbReference type="SAM" id="Phobius"/>
    </source>
</evidence>
<accession>A0A9N9MNV7</accession>
<keyword evidence="4" id="KW-0547">Nucleotide-binding</keyword>
<evidence type="ECO:0000313" key="12">
    <source>
        <dbReference type="EMBL" id="CAG9768551.1"/>
    </source>
</evidence>
<dbReference type="GO" id="GO:0016887">
    <property type="term" value="F:ATP hydrolysis activity"/>
    <property type="evidence" value="ECO:0007669"/>
    <property type="project" value="InterPro"/>
</dbReference>
<dbReference type="Pfam" id="PF00005">
    <property type="entry name" value="ABC_tran"/>
    <property type="match status" value="2"/>
</dbReference>
<evidence type="ECO:0000256" key="5">
    <source>
        <dbReference type="ARBA" id="ARBA00022840"/>
    </source>
</evidence>
<feature type="transmembrane region" description="Helical" evidence="9">
    <location>
        <begin position="95"/>
        <end position="114"/>
    </location>
</feature>
<feature type="transmembrane region" description="Helical" evidence="9">
    <location>
        <begin position="976"/>
        <end position="997"/>
    </location>
</feature>
<dbReference type="SUPFAM" id="SSF90123">
    <property type="entry name" value="ABC transporter transmembrane region"/>
    <property type="match status" value="2"/>
</dbReference>
<dbReference type="InterPro" id="IPR003593">
    <property type="entry name" value="AAA+_ATPase"/>
</dbReference>
<evidence type="ECO:0000256" key="8">
    <source>
        <dbReference type="SAM" id="Coils"/>
    </source>
</evidence>
<dbReference type="Proteomes" id="UP001152799">
    <property type="component" value="Chromosome 5"/>
</dbReference>
<dbReference type="InterPro" id="IPR017871">
    <property type="entry name" value="ABC_transporter-like_CS"/>
</dbReference>
<dbReference type="FunFam" id="3.40.50.300:FF:000482">
    <property type="entry name" value="Multidrug resistance-associated protein member 4"/>
    <property type="match status" value="1"/>
</dbReference>
<gene>
    <name evidence="12" type="ORF">CEUTPL_LOCUS9079</name>
</gene>
<dbReference type="SMART" id="SM00382">
    <property type="entry name" value="AAA"/>
    <property type="match status" value="2"/>
</dbReference>
<feature type="transmembrane region" description="Helical" evidence="9">
    <location>
        <begin position="874"/>
        <end position="906"/>
    </location>
</feature>
<feature type="transmembrane region" description="Helical" evidence="9">
    <location>
        <begin position="321"/>
        <end position="341"/>
    </location>
</feature>
<evidence type="ECO:0000256" key="7">
    <source>
        <dbReference type="ARBA" id="ARBA00023136"/>
    </source>
</evidence>
<evidence type="ECO:0000256" key="1">
    <source>
        <dbReference type="ARBA" id="ARBA00004141"/>
    </source>
</evidence>
<evidence type="ECO:0000313" key="13">
    <source>
        <dbReference type="Proteomes" id="UP001152799"/>
    </source>
</evidence>
<keyword evidence="3 9" id="KW-0812">Transmembrane</keyword>
<comment type="subcellular location">
    <subcellularLocation>
        <location evidence="1">Membrane</location>
        <topology evidence="1">Multi-pass membrane protein</topology>
    </subcellularLocation>
</comment>
<dbReference type="InterPro" id="IPR027417">
    <property type="entry name" value="P-loop_NTPase"/>
</dbReference>
<dbReference type="GO" id="GO:0016020">
    <property type="term" value="C:membrane"/>
    <property type="evidence" value="ECO:0007669"/>
    <property type="project" value="UniProtKB-SubCell"/>
</dbReference>
<dbReference type="InterPro" id="IPR044726">
    <property type="entry name" value="ABCC_6TM_D2"/>
</dbReference>
<dbReference type="CDD" id="cd18580">
    <property type="entry name" value="ABC_6TM_ABCC_D2"/>
    <property type="match status" value="1"/>
</dbReference>
<feature type="domain" description="ABC transporter" evidence="10">
    <location>
        <begin position="1068"/>
        <end position="1301"/>
    </location>
</feature>
<dbReference type="FunFam" id="1.20.1560.10:FF:000026">
    <property type="entry name" value="Multidrug resistance-associated protein lethal(2)03659"/>
    <property type="match status" value="1"/>
</dbReference>
<feature type="transmembrane region" description="Helical" evidence="9">
    <location>
        <begin position="214"/>
        <end position="232"/>
    </location>
</feature>
<dbReference type="CDD" id="cd18579">
    <property type="entry name" value="ABC_6TM_ABCC_D1"/>
    <property type="match status" value="1"/>
</dbReference>
<evidence type="ECO:0000256" key="6">
    <source>
        <dbReference type="ARBA" id="ARBA00022989"/>
    </source>
</evidence>
<dbReference type="InterPro" id="IPR044746">
    <property type="entry name" value="ABCC_6TM_D1"/>
</dbReference>
<dbReference type="InterPro" id="IPR050173">
    <property type="entry name" value="ABC_transporter_C-like"/>
</dbReference>
<dbReference type="CDD" id="cd03244">
    <property type="entry name" value="ABCC_MRP_domain2"/>
    <property type="match status" value="1"/>
</dbReference>
<feature type="domain" description="ABC transmembrane type-1" evidence="11">
    <location>
        <begin position="723"/>
        <end position="1033"/>
    </location>
</feature>
<feature type="coiled-coil region" evidence="8">
    <location>
        <begin position="643"/>
        <end position="680"/>
    </location>
</feature>
<dbReference type="Gene3D" id="1.20.1560.10">
    <property type="entry name" value="ABC transporter type 1, transmembrane domain"/>
    <property type="match status" value="2"/>
</dbReference>
<protein>
    <submittedName>
        <fullName evidence="12">Uncharacterized protein</fullName>
    </submittedName>
</protein>
<evidence type="ECO:0000256" key="2">
    <source>
        <dbReference type="ARBA" id="ARBA00022448"/>
    </source>
</evidence>
<name>A0A9N9MNV7_9CUCU</name>
<reference evidence="12" key="1">
    <citation type="submission" date="2022-01" db="EMBL/GenBank/DDBJ databases">
        <authorList>
            <person name="King R."/>
        </authorList>
    </citation>
    <scope>NUCLEOTIDE SEQUENCE</scope>
</reference>
<dbReference type="Gene3D" id="3.40.50.300">
    <property type="entry name" value="P-loop containing nucleotide triphosphate hydrolases"/>
    <property type="match status" value="2"/>
</dbReference>
<feature type="domain" description="ABC transporter" evidence="10">
    <location>
        <begin position="433"/>
        <end position="656"/>
    </location>
</feature>
<keyword evidence="6 9" id="KW-1133">Transmembrane helix</keyword>
<keyword evidence="8" id="KW-0175">Coiled coil</keyword>
<evidence type="ECO:0000256" key="3">
    <source>
        <dbReference type="ARBA" id="ARBA00022692"/>
    </source>
</evidence>
<keyword evidence="5" id="KW-0067">ATP-binding</keyword>
<dbReference type="InterPro" id="IPR003439">
    <property type="entry name" value="ABC_transporter-like_ATP-bd"/>
</dbReference>
<feature type="transmembrane region" description="Helical" evidence="9">
    <location>
        <begin position="238"/>
        <end position="255"/>
    </location>
</feature>
<dbReference type="PROSITE" id="PS50893">
    <property type="entry name" value="ABC_TRANSPORTER_2"/>
    <property type="match status" value="2"/>
</dbReference>
<dbReference type="GO" id="GO:0005524">
    <property type="term" value="F:ATP binding"/>
    <property type="evidence" value="ECO:0007669"/>
    <property type="project" value="UniProtKB-KW"/>
</dbReference>
<dbReference type="PROSITE" id="PS00211">
    <property type="entry name" value="ABC_TRANSPORTER_1"/>
    <property type="match status" value="2"/>
</dbReference>
<dbReference type="SUPFAM" id="SSF52540">
    <property type="entry name" value="P-loop containing nucleoside triphosphate hydrolases"/>
    <property type="match status" value="2"/>
</dbReference>
<feature type="transmembrane region" description="Helical" evidence="9">
    <location>
        <begin position="791"/>
        <end position="815"/>
    </location>
</feature>
<dbReference type="InterPro" id="IPR036640">
    <property type="entry name" value="ABC1_TM_sf"/>
</dbReference>
<evidence type="ECO:0000259" key="11">
    <source>
        <dbReference type="PROSITE" id="PS50929"/>
    </source>
</evidence>
<dbReference type="PANTHER" id="PTHR24223:SF448">
    <property type="entry name" value="FI20146P1-RELATED"/>
    <property type="match status" value="1"/>
</dbReference>
<dbReference type="GO" id="GO:0140359">
    <property type="term" value="F:ABC-type transporter activity"/>
    <property type="evidence" value="ECO:0007669"/>
    <property type="project" value="InterPro"/>
</dbReference>
<dbReference type="InterPro" id="IPR011527">
    <property type="entry name" value="ABC1_TM_dom"/>
</dbReference>
<dbReference type="FunFam" id="1.20.1560.10:FF:000014">
    <property type="entry name" value="Multidrug resistance-associated protein member 4"/>
    <property type="match status" value="1"/>
</dbReference>
<keyword evidence="7 9" id="KW-0472">Membrane</keyword>
<dbReference type="FunFam" id="3.40.50.300:FF:000163">
    <property type="entry name" value="Multidrug resistance-associated protein member 4"/>
    <property type="match status" value="1"/>
</dbReference>
<dbReference type="Pfam" id="PF00664">
    <property type="entry name" value="ABC_membrane"/>
    <property type="match status" value="2"/>
</dbReference>
<evidence type="ECO:0000259" key="10">
    <source>
        <dbReference type="PROSITE" id="PS50893"/>
    </source>
</evidence>
<dbReference type="PROSITE" id="PS50929">
    <property type="entry name" value="ABC_TM1F"/>
    <property type="match status" value="2"/>
</dbReference>
<dbReference type="PANTHER" id="PTHR24223">
    <property type="entry name" value="ATP-BINDING CASSETTE SUB-FAMILY C"/>
    <property type="match status" value="1"/>
</dbReference>
<dbReference type="EMBL" id="OU892281">
    <property type="protein sequence ID" value="CAG9768551.1"/>
    <property type="molecule type" value="Genomic_DNA"/>
</dbReference>
<organism evidence="12 13">
    <name type="scientific">Ceutorhynchus assimilis</name>
    <name type="common">cabbage seed weevil</name>
    <dbReference type="NCBI Taxonomy" id="467358"/>
    <lineage>
        <taxon>Eukaryota</taxon>
        <taxon>Metazoa</taxon>
        <taxon>Ecdysozoa</taxon>
        <taxon>Arthropoda</taxon>
        <taxon>Hexapoda</taxon>
        <taxon>Insecta</taxon>
        <taxon>Pterygota</taxon>
        <taxon>Neoptera</taxon>
        <taxon>Endopterygota</taxon>
        <taxon>Coleoptera</taxon>
        <taxon>Polyphaga</taxon>
        <taxon>Cucujiformia</taxon>
        <taxon>Curculionidae</taxon>
        <taxon>Ceutorhynchinae</taxon>
        <taxon>Ceutorhynchus</taxon>
    </lineage>
</organism>
<feature type="domain" description="ABC transmembrane type-1" evidence="11">
    <location>
        <begin position="107"/>
        <end position="377"/>
    </location>
</feature>
<keyword evidence="13" id="KW-1185">Reference proteome</keyword>
<dbReference type="CDD" id="cd03250">
    <property type="entry name" value="ABCC_MRP_domain1"/>
    <property type="match status" value="1"/>
</dbReference>
<dbReference type="OrthoDB" id="6500128at2759"/>
<feature type="transmembrane region" description="Helical" evidence="9">
    <location>
        <begin position="722"/>
        <end position="743"/>
    </location>
</feature>
<sequence>MESAKDAEAREKARVENPYLKAGIFKKMFFIWVFPVFYKGYKYGLTENDIFSHLPDHDSEILGNRLEKEWLKELKMNKKHPSLWRAMARVFGKEMFFSGTGVFMFELIRLTLPLTLSKLLEFFEPNSTMEISEAYMYAALLSVTTLTQVSFIHHAMFHIFHMGMKLRVATVAVVYRKAIRLSNSALAETTIGQMVNLISNDVSRFENCTYNVHNLWIGPIQLFILFFLLYSYAGWTGLTGIAILLCVIPFQIWMGKKASVFRLKTALKTDERIRLMNEIIGGVQVIKMYTWEKPFTKLVEIIRRLEMKEIRKNSILKAIHASFNLFLTKVLVYSCILVYTLTGNTVNAQYVFGLSIFYELLRQCLSQAFAQGIAQMAEAMISTRRIRQFLLYDELNPEFTLAALEGGRDFKTSVTGSMLIAKPIPDHTKPVGIKLENVSTKWIKTSEELNLKYIDFDLELGQLATVIGKVGSGKSTLLHVFLRELVPVVGRVNINGSISYASQEPWLFVGSVRQNILFGQEFDAVKYHQVIKVCALERDFSLFPYGDGTIIGERGVSLSGGQRARINLARAVYKEADIYLLDDPLSAVDAHVGKQIFKQCIEKYLKDKCVVLVTHQLQYLKDCKNIYLLNDGKVEHSGSFEDIKKAGKEFTSLLEEIKKLEEEEAKKEAEEVRKRKITQTSIADDEEKALEPTFAKESKIEGKVTWSMYKSYFLAGGNAFKVLAVAFLFVFSQGILSFVDYFLSLWVNYELMKQQNNLTETANDTLIIQNLDSAQYSLIQKLWYQYLTDDICLYIYTFLIIIVGPLVMGRAIIFFNCCINASINLHNNMFSKIIYAPMRFFNLNPSGRILNRFSKDMNSVDEYLPSTLSDTVQIGFMIAAIIVVVATVIPIILVPTGIILTIFYLIRVVYLATSRDIKRFEALTRSPVYSHLTATLQGLTTIRAFGAQHLVRKEFDNYHDAYNSAYFMFLAANRTFGYWLDLFTSLFVSMVTFSFLLFKNDSFGGSVGLAISQAINLAGWFQYGIRQWSEMENTMTCIERVKEYAELVPEPDSQAKEPAKTWPETGSMKFDNVCLRYAPDEPYVLKDLSFQIKPTEKVGIVGRTGAGKSSIIAALFRLAEIDGQILIDNVDSKTISLNKLRSNIAIIPQEPVLFSGSLRKNLDPFDEYNDEILWNALEEVELKTAVSDLPRGLESKMSEGGSNFSVGQRQLVCLARAVVRKSKILVLDEATASVDPHTDSLIQTTIRKKFAGCTVLTIAHRLHTIMDSDKVLVMDAGKSVEFDHPYVLLQDEQSIFSSLVEQTGKSMAANLREIAARTYQMQ</sequence>
<evidence type="ECO:0000256" key="4">
    <source>
        <dbReference type="ARBA" id="ARBA00022741"/>
    </source>
</evidence>
<keyword evidence="2" id="KW-0813">Transport</keyword>
<feature type="transmembrane region" description="Helical" evidence="9">
    <location>
        <begin position="134"/>
        <end position="157"/>
    </location>
</feature>
<proteinExistence type="predicted"/>